<dbReference type="AlphaFoldDB" id="A0A2H5PRX3"/>
<evidence type="ECO:0000259" key="10">
    <source>
        <dbReference type="PROSITE" id="PS50866"/>
    </source>
</evidence>
<name>A0A2H5PRX3_CITUN</name>
<evidence type="ECO:0000313" key="12">
    <source>
        <dbReference type="Proteomes" id="UP000236630"/>
    </source>
</evidence>
<dbReference type="GO" id="GO:0016020">
    <property type="term" value="C:membrane"/>
    <property type="evidence" value="ECO:0007669"/>
    <property type="project" value="UniProtKB-SubCell"/>
</dbReference>
<evidence type="ECO:0000256" key="2">
    <source>
        <dbReference type="ARBA" id="ARBA00007104"/>
    </source>
</evidence>
<keyword evidence="4" id="KW-0732">Signal</keyword>
<dbReference type="STRING" id="55188.A0A2H5PRX3"/>
<feature type="transmembrane region" description="Helical" evidence="9">
    <location>
        <begin position="6"/>
        <end position="25"/>
    </location>
</feature>
<evidence type="ECO:0000256" key="5">
    <source>
        <dbReference type="ARBA" id="ARBA00022989"/>
    </source>
</evidence>
<feature type="transmembrane region" description="Helical" evidence="9">
    <location>
        <begin position="180"/>
        <end position="201"/>
    </location>
</feature>
<evidence type="ECO:0000256" key="9">
    <source>
        <dbReference type="SAM" id="Phobius"/>
    </source>
</evidence>
<accession>A0A2H5PRX3</accession>
<keyword evidence="12" id="KW-1185">Reference proteome</keyword>
<comment type="subcellular location">
    <subcellularLocation>
        <location evidence="1 8">Membrane</location>
        <topology evidence="1 8">Single-pass type I membrane protein</topology>
    </subcellularLocation>
</comment>
<feature type="domain" description="GOLD" evidence="10">
    <location>
        <begin position="36"/>
        <end position="123"/>
    </location>
</feature>
<reference evidence="11 12" key="1">
    <citation type="journal article" date="2017" name="Front. Genet.">
        <title>Draft sequencing of the heterozygous diploid genome of Satsuma (Citrus unshiu Marc.) using a hybrid assembly approach.</title>
        <authorList>
            <person name="Shimizu T."/>
            <person name="Tanizawa Y."/>
            <person name="Mochizuki T."/>
            <person name="Nagasaki H."/>
            <person name="Yoshioka T."/>
            <person name="Toyoda A."/>
            <person name="Fujiyama A."/>
            <person name="Kaminuma E."/>
            <person name="Nakamura Y."/>
        </authorList>
    </citation>
    <scope>NUCLEOTIDE SEQUENCE [LARGE SCALE GENOMIC DNA]</scope>
    <source>
        <strain evidence="12">cv. Miyagawa wase</strain>
    </source>
</reference>
<evidence type="ECO:0000256" key="6">
    <source>
        <dbReference type="ARBA" id="ARBA00023054"/>
    </source>
</evidence>
<evidence type="ECO:0000256" key="3">
    <source>
        <dbReference type="ARBA" id="ARBA00022692"/>
    </source>
</evidence>
<dbReference type="EMBL" id="BDQV01000114">
    <property type="protein sequence ID" value="GAY55094.1"/>
    <property type="molecule type" value="Genomic_DNA"/>
</dbReference>
<keyword evidence="7 9" id="KW-0472">Membrane</keyword>
<organism evidence="11 12">
    <name type="scientific">Citrus unshiu</name>
    <name type="common">Satsuma mandarin</name>
    <name type="synonym">Citrus nobilis var. unshiu</name>
    <dbReference type="NCBI Taxonomy" id="55188"/>
    <lineage>
        <taxon>Eukaryota</taxon>
        <taxon>Viridiplantae</taxon>
        <taxon>Streptophyta</taxon>
        <taxon>Embryophyta</taxon>
        <taxon>Tracheophyta</taxon>
        <taxon>Spermatophyta</taxon>
        <taxon>Magnoliopsida</taxon>
        <taxon>eudicotyledons</taxon>
        <taxon>Gunneridae</taxon>
        <taxon>Pentapetalae</taxon>
        <taxon>rosids</taxon>
        <taxon>malvids</taxon>
        <taxon>Sapindales</taxon>
        <taxon>Rutaceae</taxon>
        <taxon>Aurantioideae</taxon>
        <taxon>Citrus</taxon>
    </lineage>
</organism>
<protein>
    <recommendedName>
        <fullName evidence="10">GOLD domain-containing protein</fullName>
    </recommendedName>
</protein>
<evidence type="ECO:0000313" key="11">
    <source>
        <dbReference type="EMBL" id="GAY55094.1"/>
    </source>
</evidence>
<comment type="similarity">
    <text evidence="2 8">Belongs to the EMP24/GP25L family.</text>
</comment>
<dbReference type="PROSITE" id="PS50866">
    <property type="entry name" value="GOLD"/>
    <property type="match status" value="1"/>
</dbReference>
<evidence type="ECO:0000256" key="1">
    <source>
        <dbReference type="ARBA" id="ARBA00004479"/>
    </source>
</evidence>
<dbReference type="Pfam" id="PF01105">
    <property type="entry name" value="EMP24_GP25L"/>
    <property type="match status" value="1"/>
</dbReference>
<keyword evidence="3 8" id="KW-0812">Transmembrane</keyword>
<evidence type="ECO:0000256" key="4">
    <source>
        <dbReference type="ARBA" id="ARBA00022729"/>
    </source>
</evidence>
<dbReference type="InterPro" id="IPR015720">
    <property type="entry name" value="Emp24-like"/>
</dbReference>
<proteinExistence type="inferred from homology"/>
<keyword evidence="5 9" id="KW-1133">Transmembrane helix</keyword>
<dbReference type="Proteomes" id="UP000236630">
    <property type="component" value="Unassembled WGS sequence"/>
</dbReference>
<keyword evidence="6" id="KW-0175">Coiled coil</keyword>
<evidence type="ECO:0000256" key="8">
    <source>
        <dbReference type="RuleBase" id="RU003827"/>
    </source>
</evidence>
<gene>
    <name evidence="11" type="ORF">CUMW_161830</name>
</gene>
<dbReference type="PANTHER" id="PTHR22811">
    <property type="entry name" value="TRANSMEMBRANE EMP24 DOMAIN-CONTAINING PROTEIN"/>
    <property type="match status" value="1"/>
</dbReference>
<evidence type="ECO:0000256" key="7">
    <source>
        <dbReference type="ARBA" id="ARBA00023136"/>
    </source>
</evidence>
<dbReference type="InterPro" id="IPR009038">
    <property type="entry name" value="GOLD_dom"/>
</dbReference>
<comment type="caution">
    <text evidence="11">The sequence shown here is derived from an EMBL/GenBank/DDBJ whole genome shotgun (WGS) entry which is preliminary data.</text>
</comment>
<sequence length="215" mass="25278">MDTLWCLKHVVLMIMLLGMLSFVRITQGIRFEIDREECVSHNVECEGDTLHCSFVVVKADNPWHYSDEGVELTVTGPSDERVRDFDRRSTATFEFVAYKKGLYKFCFTNKSPYHETPDFDIHVAHYAYHDQHAKDEHINPILDQIAKLEEALYDIHFQQHWFDAQTERQSIVNKTMSRRAIYKAMLGSFFLITASFLQIHLLKRLFDRKQGLSRV</sequence>
<dbReference type="SMART" id="SM01190">
    <property type="entry name" value="EMP24_GP25L"/>
    <property type="match status" value="1"/>
</dbReference>